<dbReference type="Gene3D" id="3.40.50.150">
    <property type="entry name" value="Vaccinia Virus protein VP39"/>
    <property type="match status" value="1"/>
</dbReference>
<dbReference type="EMBL" id="BAAAQA010000012">
    <property type="protein sequence ID" value="GAA2114140.1"/>
    <property type="molecule type" value="Genomic_DNA"/>
</dbReference>
<dbReference type="CDD" id="cd02440">
    <property type="entry name" value="AdoMet_MTases"/>
    <property type="match status" value="1"/>
</dbReference>
<name>A0ABN2XP04_9MICC</name>
<dbReference type="InterPro" id="IPR029063">
    <property type="entry name" value="SAM-dependent_MTases_sf"/>
</dbReference>
<dbReference type="PANTHER" id="PTHR43861">
    <property type="entry name" value="TRANS-ACONITATE 2-METHYLTRANSFERASE-RELATED"/>
    <property type="match status" value="1"/>
</dbReference>
<dbReference type="SUPFAM" id="SSF53335">
    <property type="entry name" value="S-adenosyl-L-methionine-dependent methyltransferases"/>
    <property type="match status" value="1"/>
</dbReference>
<dbReference type="InterPro" id="IPR041698">
    <property type="entry name" value="Methyltransf_25"/>
</dbReference>
<proteinExistence type="predicted"/>
<keyword evidence="1" id="KW-0808">Transferase</keyword>
<keyword evidence="4" id="KW-1185">Reference proteome</keyword>
<comment type="caution">
    <text evidence="3">The sequence shown here is derived from an EMBL/GenBank/DDBJ whole genome shotgun (WGS) entry which is preliminary data.</text>
</comment>
<keyword evidence="3" id="KW-0489">Methyltransferase</keyword>
<reference evidence="3 4" key="1">
    <citation type="journal article" date="2019" name="Int. J. Syst. Evol. Microbiol.">
        <title>The Global Catalogue of Microorganisms (GCM) 10K type strain sequencing project: providing services to taxonomists for standard genome sequencing and annotation.</title>
        <authorList>
            <consortium name="The Broad Institute Genomics Platform"/>
            <consortium name="The Broad Institute Genome Sequencing Center for Infectious Disease"/>
            <person name="Wu L."/>
            <person name="Ma J."/>
        </authorList>
    </citation>
    <scope>NUCLEOTIDE SEQUENCE [LARGE SCALE GENOMIC DNA]</scope>
    <source>
        <strain evidence="3 4">JCM 15914</strain>
    </source>
</reference>
<evidence type="ECO:0000313" key="4">
    <source>
        <dbReference type="Proteomes" id="UP001500166"/>
    </source>
</evidence>
<dbReference type="Pfam" id="PF13649">
    <property type="entry name" value="Methyltransf_25"/>
    <property type="match status" value="1"/>
</dbReference>
<gene>
    <name evidence="3" type="ORF">GCM10009824_11160</name>
</gene>
<protein>
    <submittedName>
        <fullName evidence="3">Class I SAM-dependent methyltransferase</fullName>
    </submittedName>
</protein>
<sequence>MPDPIFDNARLAAVHDVIEGDRSDLDPYVAMVDEFGASRVVDIGCGTGTFATLLASRGVDVVGVDPAGASLDIARQKPHADNVTWVHGTAPDVLPLQVDLAFMTANVAQVFLTDEDWLGTIIAAHSALRPGGRLIFESRDPARRAWERWIRDQTYEVVSTPRDGEVENWAHVIHVDGALVTFDSPTIFRNDGARIDSTSTLRFRSRDELTASLEDAGFTVEAIRDAPDRPGRELVFVARKN</sequence>
<evidence type="ECO:0000313" key="3">
    <source>
        <dbReference type="EMBL" id="GAA2114140.1"/>
    </source>
</evidence>
<dbReference type="RefSeq" id="WP_344224024.1">
    <property type="nucleotide sequence ID" value="NZ_BAAAQA010000012.1"/>
</dbReference>
<organism evidence="3 4">
    <name type="scientific">Kocuria atrinae</name>
    <dbReference type="NCBI Taxonomy" id="592377"/>
    <lineage>
        <taxon>Bacteria</taxon>
        <taxon>Bacillati</taxon>
        <taxon>Actinomycetota</taxon>
        <taxon>Actinomycetes</taxon>
        <taxon>Micrococcales</taxon>
        <taxon>Micrococcaceae</taxon>
        <taxon>Kocuria</taxon>
    </lineage>
</organism>
<dbReference type="GO" id="GO:0032259">
    <property type="term" value="P:methylation"/>
    <property type="evidence" value="ECO:0007669"/>
    <property type="project" value="UniProtKB-KW"/>
</dbReference>
<evidence type="ECO:0000256" key="1">
    <source>
        <dbReference type="ARBA" id="ARBA00022679"/>
    </source>
</evidence>
<accession>A0ABN2XP04</accession>
<dbReference type="GO" id="GO:0008168">
    <property type="term" value="F:methyltransferase activity"/>
    <property type="evidence" value="ECO:0007669"/>
    <property type="project" value="UniProtKB-KW"/>
</dbReference>
<feature type="domain" description="Methyltransferase" evidence="2">
    <location>
        <begin position="40"/>
        <end position="132"/>
    </location>
</feature>
<evidence type="ECO:0000259" key="2">
    <source>
        <dbReference type="Pfam" id="PF13649"/>
    </source>
</evidence>
<dbReference type="Proteomes" id="UP001500166">
    <property type="component" value="Unassembled WGS sequence"/>
</dbReference>